<keyword evidence="4" id="KW-1185">Reference proteome</keyword>
<organism evidence="3 4">
    <name type="scientific">Phenylobacterium terrae</name>
    <dbReference type="NCBI Taxonomy" id="2665495"/>
    <lineage>
        <taxon>Bacteria</taxon>
        <taxon>Pseudomonadati</taxon>
        <taxon>Pseudomonadota</taxon>
        <taxon>Alphaproteobacteria</taxon>
        <taxon>Caulobacterales</taxon>
        <taxon>Caulobacteraceae</taxon>
        <taxon>Phenylobacterium</taxon>
    </lineage>
</organism>
<feature type="domain" description="DUF1835" evidence="2">
    <location>
        <begin position="109"/>
        <end position="206"/>
    </location>
</feature>
<accession>A0ABW4N4F0</accession>
<protein>
    <submittedName>
        <fullName evidence="3">DUF1835 domain-containing protein</fullName>
    </submittedName>
</protein>
<comment type="caution">
    <text evidence="3">The sequence shown here is derived from an EMBL/GenBank/DDBJ whole genome shotgun (WGS) entry which is preliminary data.</text>
</comment>
<dbReference type="InterPro" id="IPR014973">
    <property type="entry name" value="DUF1835"/>
</dbReference>
<proteinExistence type="predicted"/>
<name>A0ABW4N4F0_9CAUL</name>
<sequence>MPDDTGRPLSDGRLNLEQQKKRAKELMKAVREGAPEALARLRRHHPKGDRLDPAAAQLADAQSAIAREAGFASWARLKAHTERLVQARSDMARPEAAPDTARTLHVRCGSDLKAALERAGFLGGFLEFADPYCQGPVQNLPEPALIAARADFIAEAYRLLPEVALKRLQREYAAWADLSAWEEVVLWFEHDSYDQLILARLLATLPQGVRAFLVCVDRTPGVARFLGLGQLAPEVLRLFYDGRVPVEPAQRQLGRAVWTALTDTSPEGLHRISREGTPAVPPMSAALARHLRELPSITNGLSLTEQLTLELLAECGPQPARALFQQLTREREPLPFMGDAMFWVVLRALASGQTPLVEAPPAGHHDTSWAERTIGLTEAGEAVRTGRADWQAMGAPQRWVGGVEIAPGGPCWRWDEPGQRPVLTPAKGA</sequence>
<reference evidence="4" key="1">
    <citation type="journal article" date="2019" name="Int. J. Syst. Evol. Microbiol.">
        <title>The Global Catalogue of Microorganisms (GCM) 10K type strain sequencing project: providing services to taxonomists for standard genome sequencing and annotation.</title>
        <authorList>
            <consortium name="The Broad Institute Genomics Platform"/>
            <consortium name="The Broad Institute Genome Sequencing Center for Infectious Disease"/>
            <person name="Wu L."/>
            <person name="Ma J."/>
        </authorList>
    </citation>
    <scope>NUCLEOTIDE SEQUENCE [LARGE SCALE GENOMIC DNA]</scope>
    <source>
        <strain evidence="4">DFY28</strain>
    </source>
</reference>
<evidence type="ECO:0000313" key="4">
    <source>
        <dbReference type="Proteomes" id="UP001597237"/>
    </source>
</evidence>
<evidence type="ECO:0000259" key="2">
    <source>
        <dbReference type="Pfam" id="PF08874"/>
    </source>
</evidence>
<gene>
    <name evidence="3" type="ORF">ACFSC0_16240</name>
</gene>
<evidence type="ECO:0000256" key="1">
    <source>
        <dbReference type="SAM" id="MobiDB-lite"/>
    </source>
</evidence>
<dbReference type="RefSeq" id="WP_377281915.1">
    <property type="nucleotide sequence ID" value="NZ_JBHRSI010000005.1"/>
</dbReference>
<dbReference type="Pfam" id="PF08874">
    <property type="entry name" value="DUF1835"/>
    <property type="match status" value="1"/>
</dbReference>
<evidence type="ECO:0000313" key="3">
    <source>
        <dbReference type="EMBL" id="MFD1784953.1"/>
    </source>
</evidence>
<dbReference type="EMBL" id="JBHUEY010000006">
    <property type="protein sequence ID" value="MFD1784953.1"/>
    <property type="molecule type" value="Genomic_DNA"/>
</dbReference>
<dbReference type="Proteomes" id="UP001597237">
    <property type="component" value="Unassembled WGS sequence"/>
</dbReference>
<feature type="region of interest" description="Disordered" evidence="1">
    <location>
        <begin position="1"/>
        <end position="23"/>
    </location>
</feature>